<evidence type="ECO:0000313" key="2">
    <source>
        <dbReference type="Proteomes" id="UP000185511"/>
    </source>
</evidence>
<proteinExistence type="predicted"/>
<dbReference type="InterPro" id="IPR010179">
    <property type="entry name" value="CRISPR-assoc_prot_Cse3"/>
</dbReference>
<protein>
    <submittedName>
        <fullName evidence="1">CRISPR-associated protein Cas6/Cse3/CasE, subtype I-E/ECOLI</fullName>
    </submittedName>
</protein>
<dbReference type="SMART" id="SM01101">
    <property type="entry name" value="CRISPR_assoc"/>
    <property type="match status" value="1"/>
</dbReference>
<dbReference type="RefSeq" id="WP_075764948.1">
    <property type="nucleotide sequence ID" value="NZ_CP016076.1"/>
</dbReference>
<evidence type="ECO:0000313" key="1">
    <source>
        <dbReference type="EMBL" id="APU15567.1"/>
    </source>
</evidence>
<dbReference type="Gene3D" id="3.30.70.1210">
    <property type="entry name" value="Crispr-associated protein, domain 2"/>
    <property type="match status" value="1"/>
</dbReference>
<organism evidence="1 2">
    <name type="scientific">Actinoalloteichus fjordicus</name>
    <dbReference type="NCBI Taxonomy" id="1612552"/>
    <lineage>
        <taxon>Bacteria</taxon>
        <taxon>Bacillati</taxon>
        <taxon>Actinomycetota</taxon>
        <taxon>Actinomycetes</taxon>
        <taxon>Pseudonocardiales</taxon>
        <taxon>Pseudonocardiaceae</taxon>
        <taxon>Actinoalloteichus</taxon>
    </lineage>
</organism>
<dbReference type="CDD" id="cd09727">
    <property type="entry name" value="Cas6_I-E"/>
    <property type="match status" value="1"/>
</dbReference>
<reference evidence="2" key="1">
    <citation type="submission" date="2016-06" db="EMBL/GenBank/DDBJ databases">
        <title>Complete genome sequence of Actinoalloteichus fjordicus DSM 46855 (=ADI127-17), type strain of the new species Actinoalloteichus fjordicus.</title>
        <authorList>
            <person name="Ruckert C."/>
            <person name="Nouioui I."/>
            <person name="Willmese J."/>
            <person name="van Wezel G."/>
            <person name="Klenk H.-P."/>
            <person name="Kalinowski J."/>
            <person name="Zotchev S.B."/>
        </authorList>
    </citation>
    <scope>NUCLEOTIDE SEQUENCE [LARGE SCALE GENOMIC DNA]</scope>
    <source>
        <strain evidence="2">ADI127-7</strain>
    </source>
</reference>
<keyword evidence="2" id="KW-1185">Reference proteome</keyword>
<dbReference type="Proteomes" id="UP000185511">
    <property type="component" value="Chromosome"/>
</dbReference>
<dbReference type="NCBIfam" id="TIGR01907">
    <property type="entry name" value="casE_Cse3"/>
    <property type="match status" value="1"/>
</dbReference>
<sequence length="210" mass="22770">MAWLVRLTLSPRSLPVTTGLLDGDQLHRTLMRLLPDDLGERPRERGGLLYRVEPGRAGVGLLAQTLVPPRLAALPAELAATARDRDLRPLLDSLRPGVRVRYRIVANATKRHGNSAVEAKRGKLKVLRGTEADLWWLRRATEAGLHPVQVVSSPVDDVLGARETRHGLTRFDGVGIVTDPDLLRTAVAEGIGRAKTYGCGLLSLGPAEAP</sequence>
<dbReference type="SUPFAM" id="SSF117987">
    <property type="entry name" value="CRISPR-associated protein"/>
    <property type="match status" value="2"/>
</dbReference>
<gene>
    <name evidence="1" type="ORF">UA74_17695</name>
</gene>
<dbReference type="EMBL" id="CP016076">
    <property type="protein sequence ID" value="APU15567.1"/>
    <property type="molecule type" value="Genomic_DNA"/>
</dbReference>
<dbReference type="AlphaFoldDB" id="A0AAC9LDD8"/>
<dbReference type="Gene3D" id="3.30.70.1200">
    <property type="entry name" value="Crispr-associated protein, domain 1"/>
    <property type="match status" value="1"/>
</dbReference>
<name>A0AAC9LDD8_9PSEU</name>
<dbReference type="KEGG" id="acad:UA74_17695"/>
<dbReference type="Pfam" id="PF08798">
    <property type="entry name" value="CRISPR_assoc"/>
    <property type="match status" value="1"/>
</dbReference>
<accession>A0AAC9LDD8</accession>